<organism evidence="3 4">
    <name type="scientific">Chionoecetes opilio</name>
    <name type="common">Atlantic snow crab</name>
    <name type="synonym">Cancer opilio</name>
    <dbReference type="NCBI Taxonomy" id="41210"/>
    <lineage>
        <taxon>Eukaryota</taxon>
        <taxon>Metazoa</taxon>
        <taxon>Ecdysozoa</taxon>
        <taxon>Arthropoda</taxon>
        <taxon>Crustacea</taxon>
        <taxon>Multicrustacea</taxon>
        <taxon>Malacostraca</taxon>
        <taxon>Eumalacostraca</taxon>
        <taxon>Eucarida</taxon>
        <taxon>Decapoda</taxon>
        <taxon>Pleocyemata</taxon>
        <taxon>Brachyura</taxon>
        <taxon>Eubrachyura</taxon>
        <taxon>Majoidea</taxon>
        <taxon>Majidae</taxon>
        <taxon>Chionoecetes</taxon>
    </lineage>
</organism>
<keyword evidence="2 3" id="KW-0812">Transmembrane</keyword>
<name>A0A8J4XZH3_CHIOP</name>
<dbReference type="AlphaFoldDB" id="A0A8J4XZH3"/>
<feature type="region of interest" description="Disordered" evidence="1">
    <location>
        <begin position="95"/>
        <end position="116"/>
    </location>
</feature>
<dbReference type="EMBL" id="JACEEZ010022538">
    <property type="protein sequence ID" value="KAG0712340.1"/>
    <property type="molecule type" value="Genomic_DNA"/>
</dbReference>
<accession>A0A8J4XZH3</accession>
<evidence type="ECO:0000256" key="1">
    <source>
        <dbReference type="SAM" id="MobiDB-lite"/>
    </source>
</evidence>
<comment type="caution">
    <text evidence="3">The sequence shown here is derived from an EMBL/GenBank/DDBJ whole genome shotgun (WGS) entry which is preliminary data.</text>
</comment>
<dbReference type="PANTHER" id="PTHR31193:SF1">
    <property type="entry name" value="TRANSMEMBRANE PROTEIN 268"/>
    <property type="match status" value="1"/>
</dbReference>
<evidence type="ECO:0000313" key="3">
    <source>
        <dbReference type="EMBL" id="KAG0712340.1"/>
    </source>
</evidence>
<reference evidence="3" key="1">
    <citation type="submission" date="2020-07" db="EMBL/GenBank/DDBJ databases">
        <title>The High-quality genome of the commercially important snow crab, Chionoecetes opilio.</title>
        <authorList>
            <person name="Jeong J.-H."/>
            <person name="Ryu S."/>
        </authorList>
    </citation>
    <scope>NUCLEOTIDE SEQUENCE</scope>
    <source>
        <strain evidence="3">MADBK_172401_WGS</strain>
        <tissue evidence="3">Digestive gland</tissue>
    </source>
</reference>
<dbReference type="InterPro" id="IPR028054">
    <property type="entry name" value="DUF4481"/>
</dbReference>
<proteinExistence type="predicted"/>
<protein>
    <submittedName>
        <fullName evidence="3">Transmembrane protein 268</fullName>
    </submittedName>
</protein>
<dbReference type="OrthoDB" id="8250049at2759"/>
<dbReference type="Pfam" id="PF14800">
    <property type="entry name" value="DUF4481"/>
    <property type="match status" value="1"/>
</dbReference>
<feature type="region of interest" description="Disordered" evidence="1">
    <location>
        <begin position="128"/>
        <end position="173"/>
    </location>
</feature>
<keyword evidence="2" id="KW-0472">Membrane</keyword>
<dbReference type="PANTHER" id="PTHR31193">
    <property type="entry name" value="TRANSMEMBRANE PROTEIN C9ORF91"/>
    <property type="match status" value="1"/>
</dbReference>
<keyword evidence="4" id="KW-1185">Reference proteome</keyword>
<feature type="transmembrane region" description="Helical" evidence="2">
    <location>
        <begin position="305"/>
        <end position="328"/>
    </location>
</feature>
<gene>
    <name evidence="3" type="primary">Tmem268</name>
    <name evidence="3" type="ORF">GWK47_018720</name>
</gene>
<feature type="transmembrane region" description="Helical" evidence="2">
    <location>
        <begin position="281"/>
        <end position="299"/>
    </location>
</feature>
<sequence>MGKGFNMLIRAASQPLVFTTSGGMGPKAKCFYSRLADIMAEKKHQPRSHVVAWMRCRLSFSLLRSALLCLRTMNESGEPEGVGRGSGGQSWVQFEEEEAGGENGKPPTTQSPPNTPAVIDAQAVQVSLDNHTSSPEKHRNSVSKTASEPANGVPRLQAPPTTAPGERRGEARVTLSPLSPAQLHNVPLHDAAAAPPPIHHPPPPSSQNVVRQGFSNGDVIVTLLPQNTSMPWVTPAQFRPELVPEELMAQGLTLTVEDYVHIMSQLVNDYRFTLYNVCYKRVLMIWIITGFLILLAILFSGLSQLALFGAGIGWLMVNAAAIFFCMWIKIKVLNKSLEQCLAEINVQLLRHKIILGLDDRGKLSCHKVNLCFIYFDTHDCVHKLQEVMEEEERAGRAVNSEEGAKLPSLRQRMDIDDSDIIITGATNTRISRQQERAKLLLTRYSQRWAKDFLRKRLDWAFDATARLEGLAPPVSPRHLPTARCPCQYIEEHLFVKLSRHHRHQQPSSSSHCGCLTRFCQDAEL</sequence>
<keyword evidence="2" id="KW-1133">Transmembrane helix</keyword>
<evidence type="ECO:0000313" key="4">
    <source>
        <dbReference type="Proteomes" id="UP000770661"/>
    </source>
</evidence>
<evidence type="ECO:0000256" key="2">
    <source>
        <dbReference type="SAM" id="Phobius"/>
    </source>
</evidence>
<dbReference type="Proteomes" id="UP000770661">
    <property type="component" value="Unassembled WGS sequence"/>
</dbReference>